<evidence type="ECO:0000313" key="1">
    <source>
        <dbReference type="EMBL" id="MBU9714425.1"/>
    </source>
</evidence>
<accession>A0ABS6JPX6</accession>
<keyword evidence="2" id="KW-1185">Reference proteome</keyword>
<dbReference type="InterPro" id="IPR048813">
    <property type="entry name" value="GP7-like"/>
</dbReference>
<gene>
    <name evidence="1" type="ORF">KS419_22040</name>
</gene>
<name>A0ABS6JPX6_9BACI</name>
<dbReference type="NCBIfam" id="NF045672">
    <property type="entry name" value="MCP_gp7_epsi_15"/>
    <property type="match status" value="1"/>
</dbReference>
<reference evidence="1 2" key="1">
    <citation type="submission" date="2021-06" db="EMBL/GenBank/DDBJ databases">
        <title>Bacillus sp. RD4P76, an endophyte from a halophyte.</title>
        <authorList>
            <person name="Sun J.-Q."/>
        </authorList>
    </citation>
    <scope>NUCLEOTIDE SEQUENCE [LARGE SCALE GENOMIC DNA]</scope>
    <source>
        <strain evidence="1 2">CGMCC 1.15917</strain>
    </source>
</reference>
<dbReference type="EMBL" id="JAHQCS010000178">
    <property type="protein sequence ID" value="MBU9714425.1"/>
    <property type="molecule type" value="Genomic_DNA"/>
</dbReference>
<dbReference type="RefSeq" id="WP_217068989.1">
    <property type="nucleotide sequence ID" value="NZ_JAHQCS010000178.1"/>
</dbReference>
<dbReference type="Proteomes" id="UP000784880">
    <property type="component" value="Unassembled WGS sequence"/>
</dbReference>
<protein>
    <submittedName>
        <fullName evidence="1">Phage capsid protein</fullName>
    </submittedName>
</protein>
<organism evidence="1 2">
    <name type="scientific">Evansella tamaricis</name>
    <dbReference type="NCBI Taxonomy" id="2069301"/>
    <lineage>
        <taxon>Bacteria</taxon>
        <taxon>Bacillati</taxon>
        <taxon>Bacillota</taxon>
        <taxon>Bacilli</taxon>
        <taxon>Bacillales</taxon>
        <taxon>Bacillaceae</taxon>
        <taxon>Evansella</taxon>
    </lineage>
</organism>
<proteinExistence type="predicted"/>
<sequence>MAVTLEQAKLNTQDDIQKGVIDEFRKSSYILDNIQFDDAVTPGTSGGTLTYGYTRVLAESGADFRKINQEYANSEATKKRFVTELKPLGGSFNIDRIVANTGGLVDEFQFQLAQKVKAARALFHDTVINGSVAENEDSFDGLDVAVTGSSTEYHTDGIIDLSTSSAIDSNYKVFLDEFENWLAELDEKPSVIAGNSKLIARIKQVARRSSYLTQSEDAFGRKVSAYDGIPLVDLGAKAGSNNPVVKIETRTVGDSVTGLTDIYAVRFGMDAFHGVSLANQDLVTYFLPDFSTPGAVKTGEVEMVTSVVLKKQKSAGVFRNVKVQ</sequence>
<comment type="caution">
    <text evidence="1">The sequence shown here is derived from an EMBL/GenBank/DDBJ whole genome shotgun (WGS) entry which is preliminary data.</text>
</comment>
<evidence type="ECO:0000313" key="2">
    <source>
        <dbReference type="Proteomes" id="UP000784880"/>
    </source>
</evidence>